<dbReference type="OrthoDB" id="3495561at2"/>
<evidence type="ECO:0000256" key="4">
    <source>
        <dbReference type="SAM" id="SignalP"/>
    </source>
</evidence>
<organism evidence="5 6">
    <name type="scientific">Solirubrobacter pauli</name>
    <dbReference type="NCBI Taxonomy" id="166793"/>
    <lineage>
        <taxon>Bacteria</taxon>
        <taxon>Bacillati</taxon>
        <taxon>Actinomycetota</taxon>
        <taxon>Thermoleophilia</taxon>
        <taxon>Solirubrobacterales</taxon>
        <taxon>Solirubrobacteraceae</taxon>
        <taxon>Solirubrobacter</taxon>
    </lineage>
</organism>
<feature type="chain" id="PRO_5039421237" evidence="4">
    <location>
        <begin position="22"/>
        <end position="420"/>
    </location>
</feature>
<dbReference type="InterPro" id="IPR050490">
    <property type="entry name" value="Bact_solute-bd_prot1"/>
</dbReference>
<reference evidence="5 6" key="1">
    <citation type="submission" date="2018-10" db="EMBL/GenBank/DDBJ databases">
        <title>Genomic Encyclopedia of Archaeal and Bacterial Type Strains, Phase II (KMG-II): from individual species to whole genera.</title>
        <authorList>
            <person name="Goeker M."/>
        </authorList>
    </citation>
    <scope>NUCLEOTIDE SEQUENCE [LARGE SCALE GENOMIC DNA]</scope>
    <source>
        <strain evidence="5 6">DSM 14954</strain>
    </source>
</reference>
<protein>
    <submittedName>
        <fullName evidence="5">Multiple sugar transport system substrate-binding protein</fullName>
    </submittedName>
</protein>
<keyword evidence="2" id="KW-0813">Transport</keyword>
<gene>
    <name evidence="5" type="ORF">C8N24_4593</name>
</gene>
<comment type="caution">
    <text evidence="5">The sequence shown here is derived from an EMBL/GenBank/DDBJ whole genome shotgun (WGS) entry which is preliminary data.</text>
</comment>
<dbReference type="CDD" id="cd14750">
    <property type="entry name" value="PBP2_TMBP"/>
    <property type="match status" value="1"/>
</dbReference>
<dbReference type="Proteomes" id="UP000278962">
    <property type="component" value="Unassembled WGS sequence"/>
</dbReference>
<evidence type="ECO:0000313" key="5">
    <source>
        <dbReference type="EMBL" id="RKQ86580.1"/>
    </source>
</evidence>
<keyword evidence="3 4" id="KW-0732">Signal</keyword>
<sequence>MRRAGPGVAAVAAAACAIVVAGCGGSDGGTVTLNYVGPLDPGGTNVAAAKECSQQSGGKYKIAMFPVANSADATRELFVRRLAAGDKNMDIINMDTIYTPEFAEAGWLTEMTGAQKEDALQDVLEGPAQSVTWKDKVYGIPTNTNVQLLWYRKDLVPKPPETWDEMIAMAKKLPPGEGNILEQGQKYEGYVVWFNNLVASAGGEIVNEEGEPVLNEAAVKAATIIRDVARSGRADPSLSTAQEDPARLAFEAGKGAFLLNWPYVYAAARADAETSEVTAKVFKNMGYARWPGVNKGEPSKVSIGGANLGIPKTGKNPKLATEAALCMTSEKWQRQEAIKEGLPPVMNAVYDDAEVRKVYPFADLLREQLKDSVVRPPTPSYSDVTLAIQDSLHPPASIDPQKSIDTLRDRLKTLADGGMY</sequence>
<comment type="similarity">
    <text evidence="1">Belongs to the bacterial solute-binding protein 1 family.</text>
</comment>
<keyword evidence="5" id="KW-0762">Sugar transport</keyword>
<dbReference type="PANTHER" id="PTHR43649:SF34">
    <property type="entry name" value="ABC TRANSPORTER PERIPLASMIC-BINDING PROTEIN YCJN-RELATED"/>
    <property type="match status" value="1"/>
</dbReference>
<feature type="signal peptide" evidence="4">
    <location>
        <begin position="1"/>
        <end position="21"/>
    </location>
</feature>
<dbReference type="InterPro" id="IPR006059">
    <property type="entry name" value="SBP"/>
</dbReference>
<proteinExistence type="inferred from homology"/>
<dbReference type="Pfam" id="PF01547">
    <property type="entry name" value="SBP_bac_1"/>
    <property type="match status" value="1"/>
</dbReference>
<dbReference type="Gene3D" id="3.40.190.10">
    <property type="entry name" value="Periplasmic binding protein-like II"/>
    <property type="match status" value="2"/>
</dbReference>
<evidence type="ECO:0000256" key="2">
    <source>
        <dbReference type="ARBA" id="ARBA00022448"/>
    </source>
</evidence>
<dbReference type="AlphaFoldDB" id="A0A660L4U8"/>
<dbReference type="EMBL" id="RBIL01000002">
    <property type="protein sequence ID" value="RKQ86580.1"/>
    <property type="molecule type" value="Genomic_DNA"/>
</dbReference>
<keyword evidence="6" id="KW-1185">Reference proteome</keyword>
<evidence type="ECO:0000256" key="1">
    <source>
        <dbReference type="ARBA" id="ARBA00008520"/>
    </source>
</evidence>
<name>A0A660L4U8_9ACTN</name>
<accession>A0A660L4U8</accession>
<dbReference type="SUPFAM" id="SSF53850">
    <property type="entry name" value="Periplasmic binding protein-like II"/>
    <property type="match status" value="1"/>
</dbReference>
<dbReference type="PROSITE" id="PS51257">
    <property type="entry name" value="PROKAR_LIPOPROTEIN"/>
    <property type="match status" value="1"/>
</dbReference>
<evidence type="ECO:0000313" key="6">
    <source>
        <dbReference type="Proteomes" id="UP000278962"/>
    </source>
</evidence>
<evidence type="ECO:0000256" key="3">
    <source>
        <dbReference type="ARBA" id="ARBA00022729"/>
    </source>
</evidence>
<dbReference type="PANTHER" id="PTHR43649">
    <property type="entry name" value="ARABINOSE-BINDING PROTEIN-RELATED"/>
    <property type="match status" value="1"/>
</dbReference>